<dbReference type="WBParaSite" id="ACRNAN_Path_821.g3122.t1">
    <property type="protein sequence ID" value="ACRNAN_Path_821.g3122.t1"/>
    <property type="gene ID" value="ACRNAN_Path_821.g3122"/>
</dbReference>
<name>A0A914CDE6_9BILA</name>
<dbReference type="Pfam" id="PF00059">
    <property type="entry name" value="Lectin_C"/>
    <property type="match status" value="1"/>
</dbReference>
<reference evidence="4" key="1">
    <citation type="submission" date="2022-11" db="UniProtKB">
        <authorList>
            <consortium name="WormBaseParasite"/>
        </authorList>
    </citation>
    <scope>IDENTIFICATION</scope>
</reference>
<dbReference type="AlphaFoldDB" id="A0A914CDE6"/>
<proteinExistence type="predicted"/>
<protein>
    <submittedName>
        <fullName evidence="4">C-type lectin domain-containing protein</fullName>
    </submittedName>
</protein>
<dbReference type="SUPFAM" id="SSF56436">
    <property type="entry name" value="C-type lectin-like"/>
    <property type="match status" value="1"/>
</dbReference>
<dbReference type="InterPro" id="IPR050111">
    <property type="entry name" value="C-type_lectin/snaclec_domain"/>
</dbReference>
<keyword evidence="1" id="KW-0472">Membrane</keyword>
<dbReference type="SMART" id="SM00034">
    <property type="entry name" value="CLECT"/>
    <property type="match status" value="1"/>
</dbReference>
<keyword evidence="1" id="KW-1133">Transmembrane helix</keyword>
<feature type="domain" description="C-type lectin" evidence="2">
    <location>
        <begin position="121"/>
        <end position="254"/>
    </location>
</feature>
<dbReference type="Gene3D" id="3.10.100.10">
    <property type="entry name" value="Mannose-Binding Protein A, subunit A"/>
    <property type="match status" value="1"/>
</dbReference>
<keyword evidence="1" id="KW-0812">Transmembrane</keyword>
<dbReference type="InterPro" id="IPR016187">
    <property type="entry name" value="CTDL_fold"/>
</dbReference>
<dbReference type="InterPro" id="IPR001304">
    <property type="entry name" value="C-type_lectin-like"/>
</dbReference>
<dbReference type="InterPro" id="IPR016186">
    <property type="entry name" value="C-type_lectin-like/link_sf"/>
</dbReference>
<dbReference type="Proteomes" id="UP000887540">
    <property type="component" value="Unplaced"/>
</dbReference>
<sequence length="278" mass="31587">MMKSVFLNLFYGNPVEKDIEKLYQDVKPSSKKCCHKWFVYGTAIVTFAGLIFGVYCCFFYSNTYAVLGTKTDDLDKKIDIVNEKLDILFENPGTISSPLNVDEVELDDNNDWHCFKKTYSCYKVMLGSVTQQDAYYKCLGISGGKSYLATFESKEENDFVGNLLPIVTQNGAYHVDFNEFDNGYWIGYESSYDGWLKIDYGAEFVISQFTNWAPGEPSNYEDCVMMYTNAPDAYPKLVPTGYGKKWNNMECDKKGVGYVCKKPMNLIMAMGLVTSPVE</sequence>
<organism evidence="3 4">
    <name type="scientific">Acrobeloides nanus</name>
    <dbReference type="NCBI Taxonomy" id="290746"/>
    <lineage>
        <taxon>Eukaryota</taxon>
        <taxon>Metazoa</taxon>
        <taxon>Ecdysozoa</taxon>
        <taxon>Nematoda</taxon>
        <taxon>Chromadorea</taxon>
        <taxon>Rhabditida</taxon>
        <taxon>Tylenchina</taxon>
        <taxon>Cephalobomorpha</taxon>
        <taxon>Cephaloboidea</taxon>
        <taxon>Cephalobidae</taxon>
        <taxon>Acrobeloides</taxon>
    </lineage>
</organism>
<dbReference type="CDD" id="cd00037">
    <property type="entry name" value="CLECT"/>
    <property type="match status" value="1"/>
</dbReference>
<evidence type="ECO:0000259" key="2">
    <source>
        <dbReference type="PROSITE" id="PS50041"/>
    </source>
</evidence>
<keyword evidence="3" id="KW-1185">Reference proteome</keyword>
<dbReference type="PROSITE" id="PS50041">
    <property type="entry name" value="C_TYPE_LECTIN_2"/>
    <property type="match status" value="1"/>
</dbReference>
<feature type="transmembrane region" description="Helical" evidence="1">
    <location>
        <begin position="37"/>
        <end position="61"/>
    </location>
</feature>
<evidence type="ECO:0000256" key="1">
    <source>
        <dbReference type="SAM" id="Phobius"/>
    </source>
</evidence>
<dbReference type="PANTHER" id="PTHR22803">
    <property type="entry name" value="MANNOSE, PHOSPHOLIPASE, LECTIN RECEPTOR RELATED"/>
    <property type="match status" value="1"/>
</dbReference>
<evidence type="ECO:0000313" key="3">
    <source>
        <dbReference type="Proteomes" id="UP000887540"/>
    </source>
</evidence>
<evidence type="ECO:0000313" key="4">
    <source>
        <dbReference type="WBParaSite" id="ACRNAN_Path_821.g3122.t1"/>
    </source>
</evidence>
<accession>A0A914CDE6</accession>